<accession>A0A9P4TW96</accession>
<evidence type="ECO:0000313" key="1">
    <source>
        <dbReference type="EMBL" id="KAF2429019.1"/>
    </source>
</evidence>
<proteinExistence type="predicted"/>
<keyword evidence="2" id="KW-1185">Reference proteome</keyword>
<evidence type="ECO:0000313" key="2">
    <source>
        <dbReference type="Proteomes" id="UP000800235"/>
    </source>
</evidence>
<gene>
    <name evidence="1" type="ORF">EJ08DRAFT_698812</name>
</gene>
<sequence length="395" mass="41462">MGLSEPMQPIETRWHSKKQCPTDTCTEIASTCTGEASTCTEKASTCTQTASTCTGTASVSTATPSTSTETASTSTKTVYKTKNTTNTSTTLIYDTTTVNGPSSTNTAIITTTTIISVTSTSIFTVTMTSTTSLVSTSTVAASAGFLPIESTLPGANFAQKKSKRNSHDAHDTVKEEHFDLFNISFTAYTPQVVKRLQGEEYVISTIQETLIVQASPSSTVITKTSTVTETKSPSTYSSKITVTSTSTNTVLVVTTTTSTTTTTSFSTTTAYAACASNNIANRVNNKPILNAATANNGRGNSDITLVNIATNITTAYDCCVASLNNPATIIFFFIAFPDGELVCRIAESATCAPIDQVGQDFTAQVSDTEGFPDGFDQKNTPGSGYCGEVVPAPIE</sequence>
<name>A0A9P4TW96_9PEZI</name>
<comment type="caution">
    <text evidence="1">The sequence shown here is derived from an EMBL/GenBank/DDBJ whole genome shotgun (WGS) entry which is preliminary data.</text>
</comment>
<dbReference type="Proteomes" id="UP000800235">
    <property type="component" value="Unassembled WGS sequence"/>
</dbReference>
<reference evidence="1" key="1">
    <citation type="journal article" date="2020" name="Stud. Mycol.">
        <title>101 Dothideomycetes genomes: a test case for predicting lifestyles and emergence of pathogens.</title>
        <authorList>
            <person name="Haridas S."/>
            <person name="Albert R."/>
            <person name="Binder M."/>
            <person name="Bloem J."/>
            <person name="Labutti K."/>
            <person name="Salamov A."/>
            <person name="Andreopoulos B."/>
            <person name="Baker S."/>
            <person name="Barry K."/>
            <person name="Bills G."/>
            <person name="Bluhm B."/>
            <person name="Cannon C."/>
            <person name="Castanera R."/>
            <person name="Culley D."/>
            <person name="Daum C."/>
            <person name="Ezra D."/>
            <person name="Gonzalez J."/>
            <person name="Henrissat B."/>
            <person name="Kuo A."/>
            <person name="Liang C."/>
            <person name="Lipzen A."/>
            <person name="Lutzoni F."/>
            <person name="Magnuson J."/>
            <person name="Mondo S."/>
            <person name="Nolan M."/>
            <person name="Ohm R."/>
            <person name="Pangilinan J."/>
            <person name="Park H.-J."/>
            <person name="Ramirez L."/>
            <person name="Alfaro M."/>
            <person name="Sun H."/>
            <person name="Tritt A."/>
            <person name="Yoshinaga Y."/>
            <person name="Zwiers L.-H."/>
            <person name="Turgeon B."/>
            <person name="Goodwin S."/>
            <person name="Spatafora J."/>
            <person name="Crous P."/>
            <person name="Grigoriev I."/>
        </authorList>
    </citation>
    <scope>NUCLEOTIDE SEQUENCE</scope>
    <source>
        <strain evidence="1">CBS 130266</strain>
    </source>
</reference>
<protein>
    <submittedName>
        <fullName evidence="1">Uncharacterized protein</fullName>
    </submittedName>
</protein>
<dbReference type="AlphaFoldDB" id="A0A9P4TW96"/>
<dbReference type="EMBL" id="MU007051">
    <property type="protein sequence ID" value="KAF2429019.1"/>
    <property type="molecule type" value="Genomic_DNA"/>
</dbReference>
<organism evidence="1 2">
    <name type="scientific">Tothia fuscella</name>
    <dbReference type="NCBI Taxonomy" id="1048955"/>
    <lineage>
        <taxon>Eukaryota</taxon>
        <taxon>Fungi</taxon>
        <taxon>Dikarya</taxon>
        <taxon>Ascomycota</taxon>
        <taxon>Pezizomycotina</taxon>
        <taxon>Dothideomycetes</taxon>
        <taxon>Pleosporomycetidae</taxon>
        <taxon>Venturiales</taxon>
        <taxon>Cylindrosympodiaceae</taxon>
        <taxon>Tothia</taxon>
    </lineage>
</organism>